<feature type="compositionally biased region" description="Basic and acidic residues" evidence="1">
    <location>
        <begin position="19"/>
        <end position="40"/>
    </location>
</feature>
<dbReference type="OrthoDB" id="1920561at2759"/>
<evidence type="ECO:0008006" key="4">
    <source>
        <dbReference type="Google" id="ProtNLM"/>
    </source>
</evidence>
<dbReference type="STRING" id="981085.W9SX05"/>
<feature type="compositionally biased region" description="Basic and acidic residues" evidence="1">
    <location>
        <begin position="1"/>
        <end position="12"/>
    </location>
</feature>
<dbReference type="PANTHER" id="PTHR36364">
    <property type="entry name" value="OS03G0203000 PROTEIN"/>
    <property type="match status" value="1"/>
</dbReference>
<proteinExistence type="predicted"/>
<feature type="compositionally biased region" description="Basic and acidic residues" evidence="1">
    <location>
        <begin position="50"/>
        <end position="63"/>
    </location>
</feature>
<organism evidence="2 3">
    <name type="scientific">Morus notabilis</name>
    <dbReference type="NCBI Taxonomy" id="981085"/>
    <lineage>
        <taxon>Eukaryota</taxon>
        <taxon>Viridiplantae</taxon>
        <taxon>Streptophyta</taxon>
        <taxon>Embryophyta</taxon>
        <taxon>Tracheophyta</taxon>
        <taxon>Spermatophyta</taxon>
        <taxon>Magnoliopsida</taxon>
        <taxon>eudicotyledons</taxon>
        <taxon>Gunneridae</taxon>
        <taxon>Pentapetalae</taxon>
        <taxon>rosids</taxon>
        <taxon>fabids</taxon>
        <taxon>Rosales</taxon>
        <taxon>Moraceae</taxon>
        <taxon>Moreae</taxon>
        <taxon>Morus</taxon>
    </lineage>
</organism>
<evidence type="ECO:0000313" key="3">
    <source>
        <dbReference type="Proteomes" id="UP000030645"/>
    </source>
</evidence>
<feature type="compositionally biased region" description="Basic and acidic residues" evidence="1">
    <location>
        <begin position="139"/>
        <end position="153"/>
    </location>
</feature>
<feature type="compositionally biased region" description="Basic and acidic residues" evidence="1">
    <location>
        <begin position="297"/>
        <end position="321"/>
    </location>
</feature>
<feature type="compositionally biased region" description="Basic and acidic residues" evidence="1">
    <location>
        <begin position="277"/>
        <end position="286"/>
    </location>
</feature>
<evidence type="ECO:0000256" key="1">
    <source>
        <dbReference type="SAM" id="MobiDB-lite"/>
    </source>
</evidence>
<dbReference type="KEGG" id="mnt:21387197"/>
<dbReference type="AlphaFoldDB" id="W9SX05"/>
<accession>W9SX05</accession>
<feature type="compositionally biased region" description="Basic and acidic residues" evidence="1">
    <location>
        <begin position="77"/>
        <end position="100"/>
    </location>
</feature>
<evidence type="ECO:0000313" key="2">
    <source>
        <dbReference type="EMBL" id="EXC31472.1"/>
    </source>
</evidence>
<feature type="compositionally biased region" description="Basic and acidic residues" evidence="1">
    <location>
        <begin position="228"/>
        <end position="270"/>
    </location>
</feature>
<reference evidence="3" key="1">
    <citation type="submission" date="2013-01" db="EMBL/GenBank/DDBJ databases">
        <title>Draft Genome Sequence of a Mulberry Tree, Morus notabilis C.K. Schneid.</title>
        <authorList>
            <person name="He N."/>
            <person name="Zhao S."/>
        </authorList>
    </citation>
    <scope>NUCLEOTIDE SEQUENCE</scope>
</reference>
<keyword evidence="3" id="KW-1185">Reference proteome</keyword>
<feature type="region of interest" description="Disordered" evidence="1">
    <location>
        <begin position="1"/>
        <end position="321"/>
    </location>
</feature>
<feature type="compositionally biased region" description="Low complexity" evidence="1">
    <location>
        <begin position="102"/>
        <end position="113"/>
    </location>
</feature>
<dbReference type="Proteomes" id="UP000030645">
    <property type="component" value="Unassembled WGS sequence"/>
</dbReference>
<feature type="compositionally biased region" description="Basic and acidic residues" evidence="1">
    <location>
        <begin position="195"/>
        <end position="207"/>
    </location>
</feature>
<dbReference type="EMBL" id="KE346257">
    <property type="protein sequence ID" value="EXC31472.1"/>
    <property type="molecule type" value="Genomic_DNA"/>
</dbReference>
<dbReference type="eggNOG" id="ENOG502QTZY">
    <property type="taxonomic scope" value="Eukaryota"/>
</dbReference>
<gene>
    <name evidence="2" type="ORF">L484_003671</name>
</gene>
<sequence length="331" mass="37590">MSSRREGRDSDSKRHRSRFDREPSPKRSRRDGKPAPERVPSRNNSLDSRNQTDQDQKHGRRAQDGGLPLETPLATDSKLERGAPSNEPDRKSSGRHEGTKHSSNPSEASRSRSYFQHDERGNSMQVGRSSGRGATGERGWWRDSRDQHNEMTENKTATNDTGRRDDRAKDEKGSWRHDAFFEMQADDPPVRKRPAFREKKIKVKSENADGAATETVKPAHSNRAAEGSGKEERGYNAHHLDRSDKPFAGDRAPNRREPQRDAFSSRERYRGGGSGDRNYRGRDRFSGRSGFHSSGTHVEKWKHDLYHEANRSPTPKNEEDQIAKVEALLAS</sequence>
<name>W9SX05_9ROSA</name>
<protein>
    <recommendedName>
        <fullName evidence="4">Btz domain-containing protein</fullName>
    </recommendedName>
</protein>
<feature type="compositionally biased region" description="Basic and acidic residues" evidence="1">
    <location>
        <begin position="161"/>
        <end position="180"/>
    </location>
</feature>
<dbReference type="PANTHER" id="PTHR36364:SF1">
    <property type="entry name" value="OS03G0203000 PROTEIN"/>
    <property type="match status" value="1"/>
</dbReference>